<dbReference type="InterPro" id="IPR058987">
    <property type="entry name" value="MPN635_N"/>
</dbReference>
<dbReference type="PATRIC" id="fig|29540.5.peg.4057"/>
<dbReference type="Gene3D" id="3.30.565.10">
    <property type="entry name" value="Histidine kinase-like ATPase, C-terminal domain"/>
    <property type="match status" value="1"/>
</dbReference>
<evidence type="ECO:0000313" key="2">
    <source>
        <dbReference type="EMBL" id="ELY97358.1"/>
    </source>
</evidence>
<protein>
    <recommendedName>
        <fullName evidence="1">MPN635 N-terminal domain-containing protein</fullName>
    </recommendedName>
</protein>
<proteinExistence type="predicted"/>
<dbReference type="OrthoDB" id="359287at2157"/>
<evidence type="ECO:0000259" key="1">
    <source>
        <dbReference type="Pfam" id="PF25856"/>
    </source>
</evidence>
<name>M0AIX5_NATA1</name>
<gene>
    <name evidence="2" type="ORF">C481_19936</name>
</gene>
<dbReference type="EMBL" id="AOIO01000041">
    <property type="protein sequence ID" value="ELY97358.1"/>
    <property type="molecule type" value="Genomic_DNA"/>
</dbReference>
<comment type="caution">
    <text evidence="2">The sequence shown here is derived from an EMBL/GenBank/DDBJ whole genome shotgun (WGS) entry which is preliminary data.</text>
</comment>
<dbReference type="STRING" id="29540.C481_19936"/>
<dbReference type="AlphaFoldDB" id="M0AIX5"/>
<feature type="domain" description="MPN635 N-terminal" evidence="1">
    <location>
        <begin position="155"/>
        <end position="246"/>
    </location>
</feature>
<reference evidence="2 3" key="1">
    <citation type="journal article" date="2014" name="PLoS Genet.">
        <title>Phylogenetically driven sequencing of extremely halophilic archaea reveals strategies for static and dynamic osmo-response.</title>
        <authorList>
            <person name="Becker E.A."/>
            <person name="Seitzer P.M."/>
            <person name="Tritt A."/>
            <person name="Larsen D."/>
            <person name="Krusor M."/>
            <person name="Yao A.I."/>
            <person name="Wu D."/>
            <person name="Madern D."/>
            <person name="Eisen J.A."/>
            <person name="Darling A.E."/>
            <person name="Facciotti M.T."/>
        </authorList>
    </citation>
    <scope>NUCLEOTIDE SEQUENCE [LARGE SCALE GENOMIC DNA]</scope>
    <source>
        <strain evidence="2 3">DSM 12278</strain>
    </source>
</reference>
<accession>M0AIX5</accession>
<dbReference type="Pfam" id="PF25856">
    <property type="entry name" value="MPN635_N"/>
    <property type="match status" value="1"/>
</dbReference>
<dbReference type="InterPro" id="IPR036890">
    <property type="entry name" value="HATPase_C_sf"/>
</dbReference>
<evidence type="ECO:0000313" key="3">
    <source>
        <dbReference type="Proteomes" id="UP000011554"/>
    </source>
</evidence>
<dbReference type="Proteomes" id="UP000011554">
    <property type="component" value="Unassembled WGS sequence"/>
</dbReference>
<dbReference type="eggNOG" id="arCOG12080">
    <property type="taxonomic scope" value="Archaea"/>
</dbReference>
<organism evidence="2 3">
    <name type="scientific">Natrialba asiatica (strain ATCC 700177 / DSM 12278 / JCM 9576 / FERM P-10747 / NBRC 102637 / 172P1)</name>
    <dbReference type="NCBI Taxonomy" id="29540"/>
    <lineage>
        <taxon>Archaea</taxon>
        <taxon>Methanobacteriati</taxon>
        <taxon>Methanobacteriota</taxon>
        <taxon>Stenosarchaea group</taxon>
        <taxon>Halobacteria</taxon>
        <taxon>Halobacteriales</taxon>
        <taxon>Natrialbaceae</taxon>
        <taxon>Natrialba</taxon>
    </lineage>
</organism>
<keyword evidence="3" id="KW-1185">Reference proteome</keyword>
<dbReference type="RefSeq" id="WP_006111083.1">
    <property type="nucleotide sequence ID" value="NZ_AOIO01000041.1"/>
</dbReference>
<sequence>MNTKTGKFDLNMEDVLEAWGPADGARELIANALDEHALTDTQEPDIYLDDKGRWHIRDFGRGLRYDHFTQAENEEKLERPDTVIGKFGVGLKDALATFHRHGINVVIHSKHNTFRTEEAPKHGFEDISTLHVDVQPPKQSLEGTDVILDGISKDAIEEAKGNFIRYSDVEQLEATRFGNVYRVADGESAAVYVTGLKVAEEENFLFSYDITNTTKQIRDALNRERSNVGRTAYTARVKRILRACESETVAERLVDDLQRFTEGSTHDELGWKPIQLHAVQILNARRKVVVSTVDEQRRNRDLLDHARDDGYDVVTVPDRIRDELNSTDDIDGNTIRDVSVYQNEYEDSFEFTWVTETDLREPERQIWDLRHDLFEIVSHPADYEFRIAQQFRATDDDSTQGLHQGRDQRIIVHRDVLTDASTFLGVLLHELAHTRTPFPDQTREFENALTDLLGEVGQVAVHKE</sequence>
<dbReference type="SUPFAM" id="SSF55874">
    <property type="entry name" value="ATPase domain of HSP90 chaperone/DNA topoisomerase II/histidine kinase"/>
    <property type="match status" value="1"/>
</dbReference>